<evidence type="ECO:0000313" key="3">
    <source>
        <dbReference type="EMBL" id="MEX0407270.1"/>
    </source>
</evidence>
<feature type="domain" description="Integrase catalytic" evidence="2">
    <location>
        <begin position="162"/>
        <end position="342"/>
    </location>
</feature>
<evidence type="ECO:0000259" key="2">
    <source>
        <dbReference type="PROSITE" id="PS50994"/>
    </source>
</evidence>
<dbReference type="Pfam" id="PF00665">
    <property type="entry name" value="rve"/>
    <property type="match status" value="1"/>
</dbReference>
<comment type="caution">
    <text evidence="3">The sequence shown here is derived from an EMBL/GenBank/DDBJ whole genome shotgun (WGS) entry which is preliminary data.</text>
</comment>
<dbReference type="InterPro" id="IPR001584">
    <property type="entry name" value="Integrase_cat-core"/>
</dbReference>
<dbReference type="InterPro" id="IPR012337">
    <property type="entry name" value="RNaseH-like_sf"/>
</dbReference>
<sequence length="634" mass="71414">MMTKMTHGLRMELADAVRDRYAAAASKDKRRILEEFIAATGYHEKSAIRVLNTSSGPKLRQTRRRSSFYDEAARGVLIVLWEASDRVCGKRLKALLPILLPALERNGHLKIEEELRAKILSMSAATIDRLLQMPRRTGHTKKPRVVPEPRRRIKMRTFADWNDPLPGSMEMDLVAHCGELNRGSYVHSLVLTDIASGWTEAAPIVVREGTLVVETLDRIRAGLPYALRALDVDNGSEFVNNKLIEYCLGHGIELTRSRPYRKNDQAWIEQKNGAVVRKLLGYRRFEGLAAARAITRLYAASRLFVNLFQPSFKLAAKHRDGAKVTKRYHPPQTPCERLLQAESVPMATKSKLSEIAANLDPLKLLEEMRAVQAYLAALADGEVPPATTSEPPNLAAFVASLSSAWHAGEIRPTFSTEAKPLYLRSLQKVATQAPVAGRSTASKLAIPPATVAPPTKKSEKPKPIYAEPGQGRIQALRMAWPIACRRLEEFPNINAMQLFEELCIQFPGRFTRKQYKTFARRVSVWREAARARGVVIGPKTYRLLSGKPRGRRPDTFRDHWEEMSQCLEELPDQTALELLVEFQARYPGRYSLRQLYTLQKRVRAWRQQAVKRLIGEANILLPSTDLNPGLRASG</sequence>
<evidence type="ECO:0000313" key="4">
    <source>
        <dbReference type="Proteomes" id="UP001556692"/>
    </source>
</evidence>
<proteinExistence type="predicted"/>
<evidence type="ECO:0000256" key="1">
    <source>
        <dbReference type="SAM" id="MobiDB-lite"/>
    </source>
</evidence>
<dbReference type="RefSeq" id="WP_367955155.1">
    <property type="nucleotide sequence ID" value="NZ_JBDPGJ010000004.1"/>
</dbReference>
<dbReference type="InterPro" id="IPR036397">
    <property type="entry name" value="RNaseH_sf"/>
</dbReference>
<dbReference type="SUPFAM" id="SSF53098">
    <property type="entry name" value="Ribonuclease H-like"/>
    <property type="match status" value="1"/>
</dbReference>
<keyword evidence="4" id="KW-1185">Reference proteome</keyword>
<organism evidence="3 4">
    <name type="scientific">Aquibium pacificus</name>
    <dbReference type="NCBI Taxonomy" id="3153579"/>
    <lineage>
        <taxon>Bacteria</taxon>
        <taxon>Pseudomonadati</taxon>
        <taxon>Pseudomonadota</taxon>
        <taxon>Alphaproteobacteria</taxon>
        <taxon>Hyphomicrobiales</taxon>
        <taxon>Phyllobacteriaceae</taxon>
        <taxon>Aquibium</taxon>
    </lineage>
</organism>
<dbReference type="Proteomes" id="UP001556692">
    <property type="component" value="Unassembled WGS sequence"/>
</dbReference>
<gene>
    <name evidence="3" type="ORF">ABGN05_16525</name>
</gene>
<protein>
    <submittedName>
        <fullName evidence="3">DDE-type integrase/transposase/recombinase</fullName>
    </submittedName>
</protein>
<dbReference type="Gene3D" id="3.30.420.10">
    <property type="entry name" value="Ribonuclease H-like superfamily/Ribonuclease H"/>
    <property type="match status" value="1"/>
</dbReference>
<reference evidence="3 4" key="1">
    <citation type="submission" date="2024-05" db="EMBL/GenBank/DDBJ databases">
        <authorList>
            <person name="Jiang F."/>
        </authorList>
    </citation>
    <scope>NUCLEOTIDE SEQUENCE [LARGE SCALE GENOMIC DNA]</scope>
    <source>
        <strain evidence="3 4">LZ166</strain>
    </source>
</reference>
<dbReference type="EMBL" id="JBDPGJ010000004">
    <property type="protein sequence ID" value="MEX0407270.1"/>
    <property type="molecule type" value="Genomic_DNA"/>
</dbReference>
<feature type="region of interest" description="Disordered" evidence="1">
    <location>
        <begin position="446"/>
        <end position="466"/>
    </location>
</feature>
<accession>A0ABV3SNY3</accession>
<name>A0ABV3SNY3_9HYPH</name>
<dbReference type="PROSITE" id="PS50994">
    <property type="entry name" value="INTEGRASE"/>
    <property type="match status" value="1"/>
</dbReference>